<protein>
    <submittedName>
        <fullName evidence="2">Nucleotide pyrophosphohydrolase</fullName>
    </submittedName>
</protein>
<keyword evidence="2" id="KW-0378">Hydrolase</keyword>
<dbReference type="GO" id="GO:0006253">
    <property type="term" value="P:dCTP catabolic process"/>
    <property type="evidence" value="ECO:0007669"/>
    <property type="project" value="TreeGrafter"/>
</dbReference>
<dbReference type="AlphaFoldDB" id="A0A853GSY0"/>
<proteinExistence type="predicted"/>
<dbReference type="GO" id="GO:0042262">
    <property type="term" value="P:DNA protection"/>
    <property type="evidence" value="ECO:0007669"/>
    <property type="project" value="TreeGrafter"/>
</dbReference>
<dbReference type="PANTHER" id="PTHR46523:SF1">
    <property type="entry name" value="DCTP PYROPHOSPHATASE 1"/>
    <property type="match status" value="1"/>
</dbReference>
<dbReference type="InterPro" id="IPR025984">
    <property type="entry name" value="DCTPP"/>
</dbReference>
<accession>A0A853GSY0</accession>
<dbReference type="SUPFAM" id="SSF101386">
    <property type="entry name" value="all-alpha NTP pyrophosphatases"/>
    <property type="match status" value="1"/>
</dbReference>
<dbReference type="PANTHER" id="PTHR46523">
    <property type="entry name" value="DCTP PYROPHOSPHATASE 1"/>
    <property type="match status" value="1"/>
</dbReference>
<feature type="compositionally biased region" description="Basic and acidic residues" evidence="1">
    <location>
        <begin position="109"/>
        <end position="129"/>
    </location>
</feature>
<dbReference type="EMBL" id="JACCEV010000001">
    <property type="protein sequence ID" value="NYT85267.1"/>
    <property type="molecule type" value="Genomic_DNA"/>
</dbReference>
<name>A0A853GSY0_9BURK</name>
<dbReference type="RefSeq" id="WP_130037090.1">
    <property type="nucleotide sequence ID" value="NZ_JACCEV010000001.1"/>
</dbReference>
<dbReference type="Gene3D" id="1.10.287.1080">
    <property type="entry name" value="MazG-like"/>
    <property type="match status" value="1"/>
</dbReference>
<evidence type="ECO:0000256" key="1">
    <source>
        <dbReference type="SAM" id="MobiDB-lite"/>
    </source>
</evidence>
<evidence type="ECO:0000313" key="3">
    <source>
        <dbReference type="Proteomes" id="UP000554144"/>
    </source>
</evidence>
<keyword evidence="3" id="KW-1185">Reference proteome</keyword>
<dbReference type="CDD" id="cd11537">
    <property type="entry name" value="NTP-PPase_RS21-C6_like"/>
    <property type="match status" value="1"/>
</dbReference>
<dbReference type="GO" id="GO:0005829">
    <property type="term" value="C:cytosol"/>
    <property type="evidence" value="ECO:0007669"/>
    <property type="project" value="TreeGrafter"/>
</dbReference>
<gene>
    <name evidence="2" type="ORF">H0A62_06585</name>
</gene>
<dbReference type="OrthoDB" id="9791898at2"/>
<sequence>MTNHTDVSQTAPLIDVAPLSSALEKFAADRDWAQFHSPKNLVMALTGEVGELTEIFQWMTEAQSRAAGTNPDTAQAVKEELADVQLYLVRLASVLGVDLNEAVQHKLQKNAEKYPADKAKGSSKKYTEL</sequence>
<feature type="region of interest" description="Disordered" evidence="1">
    <location>
        <begin position="108"/>
        <end position="129"/>
    </location>
</feature>
<dbReference type="Proteomes" id="UP000554144">
    <property type="component" value="Unassembled WGS sequence"/>
</dbReference>
<dbReference type="InterPro" id="IPR052555">
    <property type="entry name" value="dCTP_Pyrophosphatase"/>
</dbReference>
<reference evidence="2 3" key="1">
    <citation type="submission" date="2020-07" db="EMBL/GenBank/DDBJ databases">
        <title>Taxonomic revisions and descriptions of new bacterial species based on genomic comparisons in the high-G+C-content subgroup of the family Alcaligenaceae.</title>
        <authorList>
            <person name="Szabo A."/>
            <person name="Felfoldi T."/>
        </authorList>
    </citation>
    <scope>NUCLEOTIDE SEQUENCE [LARGE SCALE GENOMIC DNA]</scope>
    <source>
        <strain evidence="2 3">DSM 25667</strain>
    </source>
</reference>
<comment type="caution">
    <text evidence="2">The sequence shown here is derived from an EMBL/GenBank/DDBJ whole genome shotgun (WGS) entry which is preliminary data.</text>
</comment>
<dbReference type="Pfam" id="PF12643">
    <property type="entry name" value="MazG-like"/>
    <property type="match status" value="1"/>
</dbReference>
<organism evidence="2 3">
    <name type="scientific">Pollutimonas harenae</name>
    <dbReference type="NCBI Taxonomy" id="657015"/>
    <lineage>
        <taxon>Bacteria</taxon>
        <taxon>Pseudomonadati</taxon>
        <taxon>Pseudomonadota</taxon>
        <taxon>Betaproteobacteria</taxon>
        <taxon>Burkholderiales</taxon>
        <taxon>Alcaligenaceae</taxon>
        <taxon>Pollutimonas</taxon>
    </lineage>
</organism>
<dbReference type="GO" id="GO:0047840">
    <property type="term" value="F:dCTP diphosphatase activity"/>
    <property type="evidence" value="ECO:0007669"/>
    <property type="project" value="TreeGrafter"/>
</dbReference>
<dbReference type="PIRSF" id="PIRSF029826">
    <property type="entry name" value="UCP029826_pph"/>
    <property type="match status" value="1"/>
</dbReference>
<evidence type="ECO:0000313" key="2">
    <source>
        <dbReference type="EMBL" id="NYT85267.1"/>
    </source>
</evidence>